<comment type="caution">
    <text evidence="2">The sequence shown here is derived from an EMBL/GenBank/DDBJ whole genome shotgun (WGS) entry which is preliminary data.</text>
</comment>
<organism evidence="2 3">
    <name type="scientific">Demequina sediminis</name>
    <dbReference type="NCBI Taxonomy" id="1930058"/>
    <lineage>
        <taxon>Bacteria</taxon>
        <taxon>Bacillati</taxon>
        <taxon>Actinomycetota</taxon>
        <taxon>Actinomycetes</taxon>
        <taxon>Micrococcales</taxon>
        <taxon>Demequinaceae</taxon>
        <taxon>Demequina</taxon>
    </lineage>
</organism>
<dbReference type="Proteomes" id="UP001426770">
    <property type="component" value="Unassembled WGS sequence"/>
</dbReference>
<dbReference type="EMBL" id="BAABRR010000001">
    <property type="protein sequence ID" value="GAA5517971.1"/>
    <property type="molecule type" value="Genomic_DNA"/>
</dbReference>
<proteinExistence type="predicted"/>
<sequence length="573" mass="65082">MEHDMLAGSLGEVFAGRIEGRFFVPSYQRGYRWGTADVLRLLDDVWTSEGDRYYLQPVVVKPAGDDRWELIDGQQRLTTLYLIMHFMQRANLQNQGPGYSLEYETRPGSEAFLSEVNVDLAGENIDYFHMAAAYQTIEQWFDRHGTLRQYVANKFYTLLFERVVVIWYQASAHDDSTDLFTRLNVGRIPLTDSELVKALVLAKTREVMPGTGRAEEVAAQWDMIERQLQRPEVWGFAAGGLQPPSTRIDFLLDAMAGGPTGRDRPRYFTFETLRARIDPPEGAPWPLAFWQDVLDIHATMMWWFEDRSLFHKVGYLMYLGEPFRELIELAAELPKSEFDEALTGKISARLDLSEDELGDIGYEHRASKCGDALLLMNIETARTAAYAHARYSFSEHHAQRWSLEHIHAQNAEPLRRAEQWRTWLADHRAALDGLDAIDGAQRERAVAEVDRALGDLTEASFRAAELAVTRLLTAENGGGDDVHGLANLALLTSGDNAALSNAVFEVKRRTLIERDRQGAYVPPATRQVFLKYFTDADAQQPHLWTETDRAAYLDAIRSTLRPYLRTTSQGAEL</sequence>
<evidence type="ECO:0000313" key="3">
    <source>
        <dbReference type="Proteomes" id="UP001426770"/>
    </source>
</evidence>
<gene>
    <name evidence="2" type="ORF">Lsed01_00388</name>
</gene>
<keyword evidence="3" id="KW-1185">Reference proteome</keyword>
<dbReference type="PANTHER" id="PTHR35149">
    <property type="entry name" value="SLL5132 PROTEIN"/>
    <property type="match status" value="1"/>
</dbReference>
<dbReference type="Pfam" id="PF03235">
    <property type="entry name" value="GmrSD_N"/>
    <property type="match status" value="1"/>
</dbReference>
<dbReference type="PANTHER" id="PTHR35149:SF1">
    <property type="entry name" value="DUF5655 DOMAIN-CONTAINING PROTEIN"/>
    <property type="match status" value="1"/>
</dbReference>
<dbReference type="CDD" id="cd16387">
    <property type="entry name" value="ParB_N_Srx"/>
    <property type="match status" value="1"/>
</dbReference>
<dbReference type="InterPro" id="IPR004919">
    <property type="entry name" value="GmrSD_N"/>
</dbReference>
<accession>A0ABP9WDR0</accession>
<evidence type="ECO:0000313" key="2">
    <source>
        <dbReference type="EMBL" id="GAA5517971.1"/>
    </source>
</evidence>
<dbReference type="RefSeq" id="WP_286216050.1">
    <property type="nucleotide sequence ID" value="NZ_AP027736.1"/>
</dbReference>
<evidence type="ECO:0000259" key="1">
    <source>
        <dbReference type="Pfam" id="PF03235"/>
    </source>
</evidence>
<name>A0ABP9WDR0_9MICO</name>
<protein>
    <recommendedName>
        <fullName evidence="1">GmrSD restriction endonucleases N-terminal domain-containing protein</fullName>
    </recommendedName>
</protein>
<feature type="domain" description="GmrSD restriction endonucleases N-terminal" evidence="1">
    <location>
        <begin position="11"/>
        <end position="200"/>
    </location>
</feature>
<reference evidence="2 3" key="1">
    <citation type="submission" date="2024-02" db="EMBL/GenBank/DDBJ databases">
        <title>Lysinimicrobium sediminis NBRC 112286.</title>
        <authorList>
            <person name="Ichikawa N."/>
            <person name="Katano-Makiyama Y."/>
            <person name="Hidaka K."/>
        </authorList>
    </citation>
    <scope>NUCLEOTIDE SEQUENCE [LARGE SCALE GENOMIC DNA]</scope>
    <source>
        <strain evidence="2 3">NBRC 112286</strain>
    </source>
</reference>